<dbReference type="Gene3D" id="3.90.79.10">
    <property type="entry name" value="Nucleoside Triphosphate Pyrophosphohydrolase"/>
    <property type="match status" value="1"/>
</dbReference>
<dbReference type="GO" id="GO:0016787">
    <property type="term" value="F:hydrolase activity"/>
    <property type="evidence" value="ECO:0007669"/>
    <property type="project" value="UniProtKB-KW"/>
</dbReference>
<evidence type="ECO:0000256" key="2">
    <source>
        <dbReference type="ARBA" id="ARBA00022801"/>
    </source>
</evidence>
<sequence>MVSYVSYPRSGRHLQRYDNRGFRLVVGCIPYRYKKLEEASSNEEEIEVLVISAQNGKGMLFPKGGWENDESMEDAAIRETLEEAGVLGIIEVSISYQTKPFFFI</sequence>
<protein>
    <recommendedName>
        <fullName evidence="3">Nudix hydrolase domain-containing protein</fullName>
    </recommendedName>
</protein>
<dbReference type="EMBL" id="JABFAB010000008">
    <property type="protein sequence ID" value="MBA0657472.1"/>
    <property type="molecule type" value="Genomic_DNA"/>
</dbReference>
<dbReference type="PANTHER" id="PTHR12629:SF15">
    <property type="entry name" value="NUDIX HYDROLASE 4"/>
    <property type="match status" value="1"/>
</dbReference>
<keyword evidence="5" id="KW-1185">Reference proteome</keyword>
<feature type="domain" description="Nudix hydrolase" evidence="3">
    <location>
        <begin position="21"/>
        <end position="104"/>
    </location>
</feature>
<dbReference type="Proteomes" id="UP000593573">
    <property type="component" value="Unassembled WGS sequence"/>
</dbReference>
<organism evidence="4 5">
    <name type="scientific">Gossypium klotzschianum</name>
    <dbReference type="NCBI Taxonomy" id="34286"/>
    <lineage>
        <taxon>Eukaryota</taxon>
        <taxon>Viridiplantae</taxon>
        <taxon>Streptophyta</taxon>
        <taxon>Embryophyta</taxon>
        <taxon>Tracheophyta</taxon>
        <taxon>Spermatophyta</taxon>
        <taxon>Magnoliopsida</taxon>
        <taxon>eudicotyledons</taxon>
        <taxon>Gunneridae</taxon>
        <taxon>Pentapetalae</taxon>
        <taxon>rosids</taxon>
        <taxon>malvids</taxon>
        <taxon>Malvales</taxon>
        <taxon>Malvaceae</taxon>
        <taxon>Malvoideae</taxon>
        <taxon>Gossypium</taxon>
    </lineage>
</organism>
<dbReference type="SUPFAM" id="SSF55811">
    <property type="entry name" value="Nudix"/>
    <property type="match status" value="1"/>
</dbReference>
<dbReference type="PROSITE" id="PS00893">
    <property type="entry name" value="NUDIX_BOX"/>
    <property type="match status" value="1"/>
</dbReference>
<dbReference type="InterPro" id="IPR000086">
    <property type="entry name" value="NUDIX_hydrolase_dom"/>
</dbReference>
<evidence type="ECO:0000313" key="5">
    <source>
        <dbReference type="Proteomes" id="UP000593573"/>
    </source>
</evidence>
<comment type="caution">
    <text evidence="4">The sequence shown here is derived from an EMBL/GenBank/DDBJ whole genome shotgun (WGS) entry which is preliminary data.</text>
</comment>
<dbReference type="PANTHER" id="PTHR12629">
    <property type="entry name" value="DIPHOSPHOINOSITOL POLYPHOSPHATE PHOSPHOHYDROLASE"/>
    <property type="match status" value="1"/>
</dbReference>
<dbReference type="OrthoDB" id="2011998at2759"/>
<dbReference type="AlphaFoldDB" id="A0A7J8V4K5"/>
<keyword evidence="1" id="KW-0479">Metal-binding</keyword>
<evidence type="ECO:0000313" key="4">
    <source>
        <dbReference type="EMBL" id="MBA0657472.1"/>
    </source>
</evidence>
<keyword evidence="2" id="KW-0378">Hydrolase</keyword>
<gene>
    <name evidence="4" type="ORF">Goklo_009756</name>
</gene>
<evidence type="ECO:0000256" key="1">
    <source>
        <dbReference type="ARBA" id="ARBA00022723"/>
    </source>
</evidence>
<accession>A0A7J8V4K5</accession>
<dbReference type="GO" id="GO:0005737">
    <property type="term" value="C:cytoplasm"/>
    <property type="evidence" value="ECO:0007669"/>
    <property type="project" value="TreeGrafter"/>
</dbReference>
<dbReference type="InterPro" id="IPR020084">
    <property type="entry name" value="NUDIX_hydrolase_CS"/>
</dbReference>
<dbReference type="GO" id="GO:0046872">
    <property type="term" value="F:metal ion binding"/>
    <property type="evidence" value="ECO:0007669"/>
    <property type="project" value="UniProtKB-KW"/>
</dbReference>
<dbReference type="PROSITE" id="PS51462">
    <property type="entry name" value="NUDIX"/>
    <property type="match status" value="1"/>
</dbReference>
<name>A0A7J8V4K5_9ROSI</name>
<proteinExistence type="predicted"/>
<reference evidence="4 5" key="1">
    <citation type="journal article" date="2019" name="Genome Biol. Evol.">
        <title>Insights into the evolution of the New World diploid cottons (Gossypium, subgenus Houzingenia) based on genome sequencing.</title>
        <authorList>
            <person name="Grover C.E."/>
            <person name="Arick M.A. 2nd"/>
            <person name="Thrash A."/>
            <person name="Conover J.L."/>
            <person name="Sanders W.S."/>
            <person name="Peterson D.G."/>
            <person name="Frelichowski J.E."/>
            <person name="Scheffler J.A."/>
            <person name="Scheffler B.E."/>
            <person name="Wendel J.F."/>
        </authorList>
    </citation>
    <scope>NUCLEOTIDE SEQUENCE [LARGE SCALE GENOMIC DNA]</scope>
    <source>
        <strain evidence="4">57</strain>
        <tissue evidence="4">Leaf</tissue>
    </source>
</reference>
<dbReference type="InterPro" id="IPR015797">
    <property type="entry name" value="NUDIX_hydrolase-like_dom_sf"/>
</dbReference>
<dbReference type="GO" id="GO:0005634">
    <property type="term" value="C:nucleus"/>
    <property type="evidence" value="ECO:0007669"/>
    <property type="project" value="TreeGrafter"/>
</dbReference>
<dbReference type="Pfam" id="PF00293">
    <property type="entry name" value="NUDIX"/>
    <property type="match status" value="1"/>
</dbReference>
<evidence type="ECO:0000259" key="3">
    <source>
        <dbReference type="PROSITE" id="PS51462"/>
    </source>
</evidence>